<dbReference type="InterPro" id="IPR013610">
    <property type="entry name" value="ArdC_N"/>
</dbReference>
<comment type="caution">
    <text evidence="2">The sequence shown here is derived from an EMBL/GenBank/DDBJ whole genome shotgun (WGS) entry which is preliminary data.</text>
</comment>
<evidence type="ECO:0000313" key="2">
    <source>
        <dbReference type="EMBL" id="PIT87246.1"/>
    </source>
</evidence>
<accession>A0A2M6W375</accession>
<protein>
    <recommendedName>
        <fullName evidence="1">N-terminal domain-containing protein</fullName>
    </recommendedName>
</protein>
<organism evidence="2 3">
    <name type="scientific">Candidatus Magasanikbacteria bacterium CG10_big_fil_rev_8_21_14_0_10_40_10</name>
    <dbReference type="NCBI Taxonomy" id="1974648"/>
    <lineage>
        <taxon>Bacteria</taxon>
        <taxon>Candidatus Magasanikiibacteriota</taxon>
    </lineage>
</organism>
<gene>
    <name evidence="2" type="ORF">COU31_04085</name>
</gene>
<dbReference type="AlphaFoldDB" id="A0A2M6W375"/>
<dbReference type="GO" id="GO:0003697">
    <property type="term" value="F:single-stranded DNA binding"/>
    <property type="evidence" value="ECO:0007669"/>
    <property type="project" value="InterPro"/>
</dbReference>
<name>A0A2M6W375_9BACT</name>
<feature type="domain" description="N-terminal" evidence="1">
    <location>
        <begin position="38"/>
        <end position="66"/>
    </location>
</feature>
<evidence type="ECO:0000259" key="1">
    <source>
        <dbReference type="Pfam" id="PF08401"/>
    </source>
</evidence>
<proteinExistence type="predicted"/>
<dbReference type="EMBL" id="PFBX01000045">
    <property type="protein sequence ID" value="PIT87246.1"/>
    <property type="molecule type" value="Genomic_DNA"/>
</dbReference>
<sequence>MDKIRSNWTGSEKTFDLVRRQILDRWGENEASNYDPHCNCLTFKQWLEYGFKVKRGEKALKSFIVVEEKNDKGQIICQYPKQINLFYIRQVEKLVKAV</sequence>
<evidence type="ECO:0000313" key="3">
    <source>
        <dbReference type="Proteomes" id="UP000231183"/>
    </source>
</evidence>
<dbReference type="Pfam" id="PF08401">
    <property type="entry name" value="ArdcN"/>
    <property type="match status" value="1"/>
</dbReference>
<dbReference type="Proteomes" id="UP000231183">
    <property type="component" value="Unassembled WGS sequence"/>
</dbReference>
<reference evidence="3" key="1">
    <citation type="submission" date="2017-09" db="EMBL/GenBank/DDBJ databases">
        <title>Depth-based differentiation of microbial function through sediment-hosted aquifers and enrichment of novel symbionts in the deep terrestrial subsurface.</title>
        <authorList>
            <person name="Probst A.J."/>
            <person name="Ladd B."/>
            <person name="Jarett J.K."/>
            <person name="Geller-Mcgrath D.E."/>
            <person name="Sieber C.M.K."/>
            <person name="Emerson J.B."/>
            <person name="Anantharaman K."/>
            <person name="Thomas B.C."/>
            <person name="Malmstrom R."/>
            <person name="Stieglmeier M."/>
            <person name="Klingl A."/>
            <person name="Woyke T."/>
            <person name="Ryan C.M."/>
            <person name="Banfield J.F."/>
        </authorList>
    </citation>
    <scope>NUCLEOTIDE SEQUENCE [LARGE SCALE GENOMIC DNA]</scope>
</reference>